<dbReference type="RefSeq" id="WP_344606013.1">
    <property type="nucleotide sequence ID" value="NZ_BAAAHE010000024.1"/>
</dbReference>
<keyword evidence="2" id="KW-0443">Lipid metabolism</keyword>
<protein>
    <submittedName>
        <fullName evidence="5">Enoyl-CoA hydratase/isomerase family protein</fullName>
    </submittedName>
</protein>
<dbReference type="InterPro" id="IPR001753">
    <property type="entry name" value="Enoyl-CoA_hydra/iso"/>
</dbReference>
<dbReference type="InterPro" id="IPR018376">
    <property type="entry name" value="Enoyl-CoA_hyd/isom_CS"/>
</dbReference>
<dbReference type="InterPro" id="IPR029045">
    <property type="entry name" value="ClpP/crotonase-like_dom_sf"/>
</dbReference>
<name>A0ABN1GZA8_9ACTN</name>
<dbReference type="CDD" id="cd06558">
    <property type="entry name" value="crotonase-like"/>
    <property type="match status" value="1"/>
</dbReference>
<keyword evidence="3" id="KW-0456">Lyase</keyword>
<gene>
    <name evidence="5" type="ORF">GCM10009547_29380</name>
</gene>
<dbReference type="Pfam" id="PF00378">
    <property type="entry name" value="ECH_1"/>
    <property type="match status" value="1"/>
</dbReference>
<proteinExistence type="inferred from homology"/>
<dbReference type="Gene3D" id="1.10.12.10">
    <property type="entry name" value="Lyase 2-enoyl-coa Hydratase, Chain A, domain 2"/>
    <property type="match status" value="1"/>
</dbReference>
<keyword evidence="6" id="KW-1185">Reference proteome</keyword>
<dbReference type="InterPro" id="IPR014748">
    <property type="entry name" value="Enoyl-CoA_hydra_C"/>
</dbReference>
<accession>A0ABN1GZA8</accession>
<dbReference type="PANTHER" id="PTHR11941">
    <property type="entry name" value="ENOYL-COA HYDRATASE-RELATED"/>
    <property type="match status" value="1"/>
</dbReference>
<dbReference type="SUPFAM" id="SSF52096">
    <property type="entry name" value="ClpP/crotonase"/>
    <property type="match status" value="1"/>
</dbReference>
<dbReference type="PANTHER" id="PTHR11941:SF169">
    <property type="entry name" value="(7AS)-7A-METHYL-1,5-DIOXO-2,3,5,6,7,7A-HEXAHYDRO-1H-INDENE-CARBOXYL-COA HYDROLASE"/>
    <property type="match status" value="1"/>
</dbReference>
<dbReference type="PROSITE" id="PS00166">
    <property type="entry name" value="ENOYL_COA_HYDRATASE"/>
    <property type="match status" value="1"/>
</dbReference>
<dbReference type="Gene3D" id="3.90.226.10">
    <property type="entry name" value="2-enoyl-CoA Hydratase, Chain A, domain 1"/>
    <property type="match status" value="1"/>
</dbReference>
<dbReference type="EMBL" id="BAAAHE010000024">
    <property type="protein sequence ID" value="GAA0624382.1"/>
    <property type="molecule type" value="Genomic_DNA"/>
</dbReference>
<sequence>MTSATSAGNPVQSDALAAGGIRLEVDGAVATVVLDRADRRNAMTPTMWLALAAVPELLPADVRVVVIRGDGPTFCAGLDLRLASPEGVPGEGSMGSIMTPLDDQGIADQVGIWQQGFLWMRDPRWITIASVQGAAVGGGFQLALSADLMVAADDAKFCMKENALGLVPDLTGTKPLVDRVGYSRALEICATSRWIDAEEAGRLGIAQQVVPVAELESATAALVSALLATVPAPGVKVKELLLAAERRDVYEQARAERETQVSLLRGMANRISGA</sequence>
<comment type="similarity">
    <text evidence="1 4">Belongs to the enoyl-CoA hydratase/isomerase family.</text>
</comment>
<evidence type="ECO:0000313" key="5">
    <source>
        <dbReference type="EMBL" id="GAA0624382.1"/>
    </source>
</evidence>
<evidence type="ECO:0000256" key="1">
    <source>
        <dbReference type="ARBA" id="ARBA00005254"/>
    </source>
</evidence>
<evidence type="ECO:0000256" key="2">
    <source>
        <dbReference type="ARBA" id="ARBA00023098"/>
    </source>
</evidence>
<evidence type="ECO:0000256" key="4">
    <source>
        <dbReference type="RuleBase" id="RU003707"/>
    </source>
</evidence>
<dbReference type="Proteomes" id="UP001500957">
    <property type="component" value="Unassembled WGS sequence"/>
</dbReference>
<evidence type="ECO:0000256" key="3">
    <source>
        <dbReference type="ARBA" id="ARBA00023239"/>
    </source>
</evidence>
<reference evidence="5 6" key="1">
    <citation type="journal article" date="2019" name="Int. J. Syst. Evol. Microbiol.">
        <title>The Global Catalogue of Microorganisms (GCM) 10K type strain sequencing project: providing services to taxonomists for standard genome sequencing and annotation.</title>
        <authorList>
            <consortium name="The Broad Institute Genomics Platform"/>
            <consortium name="The Broad Institute Genome Sequencing Center for Infectious Disease"/>
            <person name="Wu L."/>
            <person name="Ma J."/>
        </authorList>
    </citation>
    <scope>NUCLEOTIDE SEQUENCE [LARGE SCALE GENOMIC DNA]</scope>
    <source>
        <strain evidence="5 6">JCM 10671</strain>
    </source>
</reference>
<organism evidence="5 6">
    <name type="scientific">Sporichthya brevicatena</name>
    <dbReference type="NCBI Taxonomy" id="171442"/>
    <lineage>
        <taxon>Bacteria</taxon>
        <taxon>Bacillati</taxon>
        <taxon>Actinomycetota</taxon>
        <taxon>Actinomycetes</taxon>
        <taxon>Sporichthyales</taxon>
        <taxon>Sporichthyaceae</taxon>
        <taxon>Sporichthya</taxon>
    </lineage>
</organism>
<comment type="caution">
    <text evidence="5">The sequence shown here is derived from an EMBL/GenBank/DDBJ whole genome shotgun (WGS) entry which is preliminary data.</text>
</comment>
<evidence type="ECO:0000313" key="6">
    <source>
        <dbReference type="Proteomes" id="UP001500957"/>
    </source>
</evidence>